<dbReference type="AlphaFoldDB" id="A0A3L7JY31"/>
<dbReference type="RefSeq" id="WP_121680860.1">
    <property type="nucleotide sequence ID" value="NZ_RCVZ01000007.1"/>
</dbReference>
<accession>A0A3L7JY31</accession>
<dbReference type="EMBL" id="RCVZ01000007">
    <property type="protein sequence ID" value="RLQ95205.1"/>
    <property type="molecule type" value="Genomic_DNA"/>
</dbReference>
<reference evidence="1 2" key="1">
    <citation type="submission" date="2018-10" db="EMBL/GenBank/DDBJ databases">
        <title>Falsibacillus sp. genome draft.</title>
        <authorList>
            <person name="Shi S."/>
        </authorList>
    </citation>
    <scope>NUCLEOTIDE SEQUENCE [LARGE SCALE GENOMIC DNA]</scope>
    <source>
        <strain evidence="1 2">GY 10110</strain>
    </source>
</reference>
<evidence type="ECO:0000313" key="1">
    <source>
        <dbReference type="EMBL" id="RLQ95205.1"/>
    </source>
</evidence>
<evidence type="ECO:0008006" key="3">
    <source>
        <dbReference type="Google" id="ProtNLM"/>
    </source>
</evidence>
<keyword evidence="2" id="KW-1185">Reference proteome</keyword>
<dbReference type="OrthoDB" id="2894333at2"/>
<sequence length="106" mass="12609">MALLEKWKTTKMLERKMDMTIFQTPRYGEEKGYQQVFRLTLSGKTHEEALEKLFKTFNVPDLMPSNYEGRFVATGDIVFIDEDRRGHYYYQLKSGGWVPINRVHVR</sequence>
<evidence type="ECO:0000313" key="2">
    <source>
        <dbReference type="Proteomes" id="UP000276770"/>
    </source>
</evidence>
<proteinExistence type="predicted"/>
<name>A0A3L7JY31_9BACI</name>
<organism evidence="1 2">
    <name type="scientific">Falsibacillus albus</name>
    <dbReference type="NCBI Taxonomy" id="2478915"/>
    <lineage>
        <taxon>Bacteria</taxon>
        <taxon>Bacillati</taxon>
        <taxon>Bacillota</taxon>
        <taxon>Bacilli</taxon>
        <taxon>Bacillales</taxon>
        <taxon>Bacillaceae</taxon>
        <taxon>Falsibacillus</taxon>
    </lineage>
</organism>
<comment type="caution">
    <text evidence="1">The sequence shown here is derived from an EMBL/GenBank/DDBJ whole genome shotgun (WGS) entry which is preliminary data.</text>
</comment>
<gene>
    <name evidence="1" type="ORF">D9X91_11980</name>
</gene>
<protein>
    <recommendedName>
        <fullName evidence="3">YodL-like protein</fullName>
    </recommendedName>
</protein>
<dbReference type="Proteomes" id="UP000276770">
    <property type="component" value="Unassembled WGS sequence"/>
</dbReference>